<organism evidence="2 3">
    <name type="scientific">Anaerohalosphaera lusitana</name>
    <dbReference type="NCBI Taxonomy" id="1936003"/>
    <lineage>
        <taxon>Bacteria</taxon>
        <taxon>Pseudomonadati</taxon>
        <taxon>Planctomycetota</taxon>
        <taxon>Phycisphaerae</taxon>
        <taxon>Sedimentisphaerales</taxon>
        <taxon>Anaerohalosphaeraceae</taxon>
        <taxon>Anaerohalosphaera</taxon>
    </lineage>
</organism>
<evidence type="ECO:0000313" key="2">
    <source>
        <dbReference type="EMBL" id="AQT67701.1"/>
    </source>
</evidence>
<keyword evidence="1" id="KW-0472">Membrane</keyword>
<dbReference type="RefSeq" id="WP_146660099.1">
    <property type="nucleotide sequence ID" value="NZ_CP019791.1"/>
</dbReference>
<reference evidence="3" key="1">
    <citation type="submission" date="2017-02" db="EMBL/GenBank/DDBJ databases">
        <title>Comparative genomics and description of representatives of a novel lineage of planctomycetes thriving in anoxic sediments.</title>
        <authorList>
            <person name="Spring S."/>
            <person name="Bunk B."/>
            <person name="Sproer C."/>
        </authorList>
    </citation>
    <scope>NUCLEOTIDE SEQUENCE [LARGE SCALE GENOMIC DNA]</scope>
    <source>
        <strain evidence="3">ST-NAGAB-D1</strain>
    </source>
</reference>
<gene>
    <name evidence="2" type="ORF">STSP2_00849</name>
</gene>
<keyword evidence="3" id="KW-1185">Reference proteome</keyword>
<dbReference type="STRING" id="1936003.STSP2_00849"/>
<dbReference type="KEGG" id="alus:STSP2_00849"/>
<keyword evidence="1" id="KW-0812">Transmembrane</keyword>
<proteinExistence type="predicted"/>
<name>A0A1U9NIF8_9BACT</name>
<accession>A0A1U9NIF8</accession>
<evidence type="ECO:0000256" key="1">
    <source>
        <dbReference type="SAM" id="Phobius"/>
    </source>
</evidence>
<sequence>MSLMHDIITTIGDAARLSSDMVKLKLEREAGTVKHALVQVVSFSAALFISTIIFLVGAAFLIFGGYLLLKMVVSPAAAALIMGGGLVLISGIILLMSKASVKK</sequence>
<dbReference type="Proteomes" id="UP000189674">
    <property type="component" value="Chromosome"/>
</dbReference>
<keyword evidence="1" id="KW-1133">Transmembrane helix</keyword>
<feature type="transmembrane region" description="Helical" evidence="1">
    <location>
        <begin position="75"/>
        <end position="96"/>
    </location>
</feature>
<evidence type="ECO:0000313" key="3">
    <source>
        <dbReference type="Proteomes" id="UP000189674"/>
    </source>
</evidence>
<dbReference type="EMBL" id="CP019791">
    <property type="protein sequence ID" value="AQT67701.1"/>
    <property type="molecule type" value="Genomic_DNA"/>
</dbReference>
<evidence type="ECO:0008006" key="4">
    <source>
        <dbReference type="Google" id="ProtNLM"/>
    </source>
</evidence>
<protein>
    <recommendedName>
        <fullName evidence="4">Phage holin family protein</fullName>
    </recommendedName>
</protein>
<dbReference type="AlphaFoldDB" id="A0A1U9NIF8"/>
<feature type="transmembrane region" description="Helical" evidence="1">
    <location>
        <begin position="36"/>
        <end position="69"/>
    </location>
</feature>